<organism evidence="1">
    <name type="scientific">Ectopseudomonas oleovorans</name>
    <name type="common">Pseudomonas oleovorans</name>
    <dbReference type="NCBI Taxonomy" id="301"/>
    <lineage>
        <taxon>Bacteria</taxon>
        <taxon>Pseudomonadati</taxon>
        <taxon>Pseudomonadota</taxon>
        <taxon>Gammaproteobacteria</taxon>
        <taxon>Pseudomonadales</taxon>
        <taxon>Pseudomonadaceae</taxon>
        <taxon>Ectopseudomonas</taxon>
    </lineage>
</organism>
<accession>A0A653BAD5</accession>
<dbReference type="EMBL" id="LR130779">
    <property type="protein sequence ID" value="VDN65593.1"/>
    <property type="molecule type" value="Genomic_DNA"/>
</dbReference>
<gene>
    <name evidence="1" type="ORF">POT9AD_4618</name>
</gene>
<proteinExistence type="predicted"/>
<evidence type="ECO:0000313" key="1">
    <source>
        <dbReference type="EMBL" id="VDN65593.1"/>
    </source>
</evidence>
<protein>
    <submittedName>
        <fullName evidence="1">Uncharacterized protein</fullName>
    </submittedName>
</protein>
<reference evidence="1" key="1">
    <citation type="submission" date="2018-11" db="EMBL/GenBank/DDBJ databases">
        <authorList>
            <consortium name="Genoscope - CEA"/>
            <person name="William W."/>
        </authorList>
    </citation>
    <scope>NUCLEOTIDE SEQUENCE [LARGE SCALE GENOMIC DNA]</scope>
    <source>
        <strain evidence="1">T9AD</strain>
    </source>
</reference>
<name>A0A653BAD5_ECTOL</name>
<dbReference type="AlphaFoldDB" id="A0A653BAD5"/>
<sequence>MRLGKRWRIVSEFNSVPFALVDSRLGMLCCL</sequence>